<dbReference type="CDD" id="cd13665">
    <property type="entry name" value="PBP2_TRAP_Dctp3_4"/>
    <property type="match status" value="1"/>
</dbReference>
<evidence type="ECO:0000313" key="4">
    <source>
        <dbReference type="Proteomes" id="UP000190460"/>
    </source>
</evidence>
<dbReference type="RefSeq" id="WP_078921419.1">
    <property type="nucleotide sequence ID" value="NZ_FUYB01000003.1"/>
</dbReference>
<dbReference type="Gene3D" id="3.40.190.170">
    <property type="entry name" value="Bacterial extracellular solute-binding protein, family 7"/>
    <property type="match status" value="1"/>
</dbReference>
<dbReference type="InterPro" id="IPR038404">
    <property type="entry name" value="TRAP_DctP_sf"/>
</dbReference>
<gene>
    <name evidence="3" type="ORF">SAMN02745130_00929</name>
</gene>
<dbReference type="InterPro" id="IPR018389">
    <property type="entry name" value="DctP_fam"/>
</dbReference>
<accession>A0A1T4W4B2</accession>
<evidence type="ECO:0000313" key="3">
    <source>
        <dbReference type="EMBL" id="SKA71875.1"/>
    </source>
</evidence>
<dbReference type="OrthoDB" id="9177965at2"/>
<keyword evidence="1 2" id="KW-0732">Signal</keyword>
<dbReference type="NCBIfam" id="NF037995">
    <property type="entry name" value="TRAP_S1"/>
    <property type="match status" value="1"/>
</dbReference>
<reference evidence="3 4" key="1">
    <citation type="submission" date="2017-02" db="EMBL/GenBank/DDBJ databases">
        <authorList>
            <person name="Peterson S.W."/>
        </authorList>
    </citation>
    <scope>NUCLEOTIDE SEQUENCE [LARGE SCALE GENOMIC DNA]</scope>
    <source>
        <strain evidence="3 4">ATCC 49788</strain>
    </source>
</reference>
<keyword evidence="4" id="KW-1185">Reference proteome</keyword>
<dbReference type="PANTHER" id="PTHR33376:SF15">
    <property type="entry name" value="BLL6794 PROTEIN"/>
    <property type="match status" value="1"/>
</dbReference>
<evidence type="ECO:0000256" key="1">
    <source>
        <dbReference type="ARBA" id="ARBA00022729"/>
    </source>
</evidence>
<organism evidence="3 4">
    <name type="scientific">Thiothrix eikelboomii</name>
    <dbReference type="NCBI Taxonomy" id="92487"/>
    <lineage>
        <taxon>Bacteria</taxon>
        <taxon>Pseudomonadati</taxon>
        <taxon>Pseudomonadota</taxon>
        <taxon>Gammaproteobacteria</taxon>
        <taxon>Thiotrichales</taxon>
        <taxon>Thiotrichaceae</taxon>
        <taxon>Thiothrix</taxon>
    </lineage>
</organism>
<dbReference type="GO" id="GO:0055085">
    <property type="term" value="P:transmembrane transport"/>
    <property type="evidence" value="ECO:0007669"/>
    <property type="project" value="InterPro"/>
</dbReference>
<dbReference type="Pfam" id="PF03480">
    <property type="entry name" value="DctP"/>
    <property type="match status" value="1"/>
</dbReference>
<name>A0A1T4W4B2_9GAMM</name>
<feature type="chain" id="PRO_5012956244" evidence="2">
    <location>
        <begin position="22"/>
        <end position="343"/>
    </location>
</feature>
<dbReference type="STRING" id="92487.SAMN02745130_00929"/>
<dbReference type="PANTHER" id="PTHR33376">
    <property type="match status" value="1"/>
</dbReference>
<dbReference type="AlphaFoldDB" id="A0A1T4W4B2"/>
<dbReference type="Proteomes" id="UP000190460">
    <property type="component" value="Unassembled WGS sequence"/>
</dbReference>
<protein>
    <submittedName>
        <fullName evidence="3">TRAP-type C4-dicarboxylate transport system, substrate-binding protein</fullName>
    </submittedName>
</protein>
<sequence length="343" mass="37522">MKPTCLKLSLFALAMSSSLFANTLYADTLKMSSWVPTTHFVHTQILEPWSKAVEKVTEGRVKVEILPKALGTPPQHWELARKGVADITWGNFTYEPDRFKSIWFAELPFAGSDAKAQSVALWKSYNQHLQADPAYAGIKLLSVGMFGAGIFNHGSKPLANLADLAGQKIRMGGPIQQAIIEGLGAVPVSAPATKAYEMLESKVLDGSLHTIESVVNFRLTEKLPYHTIIDKGLYGATFFLTMNEKKWKALSDADRAAIEGISGEAFASQWGEVFNQQNSSAEKTLRDAGHTFSTPDPELLSKIAEIRTKMLADWETAAKTAGIADPKALLNDFETDYQALAGK</sequence>
<feature type="signal peptide" evidence="2">
    <location>
        <begin position="1"/>
        <end position="21"/>
    </location>
</feature>
<evidence type="ECO:0000256" key="2">
    <source>
        <dbReference type="SAM" id="SignalP"/>
    </source>
</evidence>
<dbReference type="EMBL" id="FUYB01000003">
    <property type="protein sequence ID" value="SKA71875.1"/>
    <property type="molecule type" value="Genomic_DNA"/>
</dbReference>
<proteinExistence type="predicted"/>